<keyword evidence="1" id="KW-0378">Hydrolase</keyword>
<dbReference type="SUPFAM" id="SSF55909">
    <property type="entry name" value="Pentein"/>
    <property type="match status" value="1"/>
</dbReference>
<accession>A0ABR6EQI8</accession>
<evidence type="ECO:0000313" key="4">
    <source>
        <dbReference type="Proteomes" id="UP000636110"/>
    </source>
</evidence>
<feature type="chain" id="PRO_5046540767" evidence="2">
    <location>
        <begin position="20"/>
        <end position="375"/>
    </location>
</feature>
<sequence length="375" mass="42520">MYKMAITLMILSTLFLSCAKEGEGMESVSNVADTTIQYTMPEESGLHEATWLQWPHEYQYGKTYRNRLDDTWTAMTKALVKNEKVHIIAYDQVEQARITELLKNAQVSLENINFMISPTDDVWVRDNGPIYVKDKNGQLWIEDWGFNGWGKKAASNNCNSIPSKIAQQQQIQKLDLNNVMINEGGSIEIDGNGTLMACKSSILNNNRNPGMTQQQAEAIFSKYLGVKKFIWLEGKAGLDITDMHIDGFARFANQGTIVTMNDEDLLYWQVPERDIETLFKAKNKEEKAYNFVEVPLTKNEVITTYGKNVGKASYINYYVANNVVLVPNYNDPNDVVANQIIQKLYPGRTVIGIDCRNLFANGGMVHCVTQQQPKR</sequence>
<keyword evidence="2" id="KW-0732">Signal</keyword>
<dbReference type="Proteomes" id="UP000636110">
    <property type="component" value="Unassembled WGS sequence"/>
</dbReference>
<feature type="signal peptide" evidence="2">
    <location>
        <begin position="1"/>
        <end position="19"/>
    </location>
</feature>
<name>A0ABR6EQI8_9SPHI</name>
<evidence type="ECO:0000313" key="3">
    <source>
        <dbReference type="EMBL" id="MBB2147504.1"/>
    </source>
</evidence>
<dbReference type="Gene3D" id="3.75.10.10">
    <property type="entry name" value="L-arginine/glycine Amidinotransferase, Chain A"/>
    <property type="match status" value="1"/>
</dbReference>
<dbReference type="InterPro" id="IPR007466">
    <property type="entry name" value="Peptidyl-Arg-deiminase_porph"/>
</dbReference>
<proteinExistence type="predicted"/>
<comment type="caution">
    <text evidence="3">The sequence shown here is derived from an EMBL/GenBank/DDBJ whole genome shotgun (WGS) entry which is preliminary data.</text>
</comment>
<dbReference type="EMBL" id="WNXC01000001">
    <property type="protein sequence ID" value="MBB2147504.1"/>
    <property type="molecule type" value="Genomic_DNA"/>
</dbReference>
<dbReference type="PANTHER" id="PTHR31377">
    <property type="entry name" value="AGMATINE DEIMINASE-RELATED"/>
    <property type="match status" value="1"/>
</dbReference>
<organism evidence="3 4">
    <name type="scientific">Pedobacter gandavensis</name>
    <dbReference type="NCBI Taxonomy" id="2679963"/>
    <lineage>
        <taxon>Bacteria</taxon>
        <taxon>Pseudomonadati</taxon>
        <taxon>Bacteroidota</taxon>
        <taxon>Sphingobacteriia</taxon>
        <taxon>Sphingobacteriales</taxon>
        <taxon>Sphingobacteriaceae</taxon>
        <taxon>Pedobacter</taxon>
    </lineage>
</organism>
<evidence type="ECO:0000256" key="2">
    <source>
        <dbReference type="SAM" id="SignalP"/>
    </source>
</evidence>
<dbReference type="PANTHER" id="PTHR31377:SF0">
    <property type="entry name" value="AGMATINE DEIMINASE-RELATED"/>
    <property type="match status" value="1"/>
</dbReference>
<reference evidence="3 4" key="1">
    <citation type="submission" date="2019-11" db="EMBL/GenBank/DDBJ databases">
        <title>Description of Pedobacter sp. LMG 31462T.</title>
        <authorList>
            <person name="Carlier A."/>
            <person name="Qi S."/>
            <person name="Vandamme P."/>
        </authorList>
    </citation>
    <scope>NUCLEOTIDE SEQUENCE [LARGE SCALE GENOMIC DNA]</scope>
    <source>
        <strain evidence="3 4">LMG 31462</strain>
    </source>
</reference>
<gene>
    <name evidence="3" type="ORF">GM920_01140</name>
</gene>
<dbReference type="Pfam" id="PF04371">
    <property type="entry name" value="PAD_porph"/>
    <property type="match status" value="1"/>
</dbReference>
<protein>
    <submittedName>
        <fullName evidence="3">Agmatine deiminase family protein</fullName>
    </submittedName>
</protein>
<dbReference type="PROSITE" id="PS51257">
    <property type="entry name" value="PROKAR_LIPOPROTEIN"/>
    <property type="match status" value="1"/>
</dbReference>
<evidence type="ECO:0000256" key="1">
    <source>
        <dbReference type="ARBA" id="ARBA00022801"/>
    </source>
</evidence>
<keyword evidence="4" id="KW-1185">Reference proteome</keyword>